<dbReference type="GO" id="GO:0000155">
    <property type="term" value="F:phosphorelay sensor kinase activity"/>
    <property type="evidence" value="ECO:0007669"/>
    <property type="project" value="InterPro"/>
</dbReference>
<dbReference type="EC" id="2.7.13.3" evidence="2"/>
<dbReference type="PROSITE" id="PS50109">
    <property type="entry name" value="HIS_KIN"/>
    <property type="match status" value="1"/>
</dbReference>
<evidence type="ECO:0000256" key="1">
    <source>
        <dbReference type="ARBA" id="ARBA00000085"/>
    </source>
</evidence>
<dbReference type="PANTHER" id="PTHR43711:SF31">
    <property type="entry name" value="HISTIDINE KINASE"/>
    <property type="match status" value="1"/>
</dbReference>
<dbReference type="AlphaFoldDB" id="A0A644WP56"/>
<reference evidence="9" key="1">
    <citation type="submission" date="2019-08" db="EMBL/GenBank/DDBJ databases">
        <authorList>
            <person name="Kucharzyk K."/>
            <person name="Murdoch R.W."/>
            <person name="Higgins S."/>
            <person name="Loffler F."/>
        </authorList>
    </citation>
    <scope>NUCLEOTIDE SEQUENCE</scope>
</reference>
<evidence type="ECO:0000256" key="4">
    <source>
        <dbReference type="ARBA" id="ARBA00022679"/>
    </source>
</evidence>
<evidence type="ECO:0000313" key="9">
    <source>
        <dbReference type="EMBL" id="MPM05258.1"/>
    </source>
</evidence>
<keyword evidence="5 9" id="KW-0418">Kinase</keyword>
<dbReference type="PANTHER" id="PTHR43711">
    <property type="entry name" value="TWO-COMPONENT HISTIDINE KINASE"/>
    <property type="match status" value="1"/>
</dbReference>
<gene>
    <name evidence="9" type="primary">sasA_149</name>
    <name evidence="9" type="ORF">SDC9_51546</name>
</gene>
<comment type="caution">
    <text evidence="9">The sequence shown here is derived from an EMBL/GenBank/DDBJ whole genome shotgun (WGS) entry which is preliminary data.</text>
</comment>
<proteinExistence type="predicted"/>
<protein>
    <recommendedName>
        <fullName evidence="2">histidine kinase</fullName>
        <ecNumber evidence="2">2.7.13.3</ecNumber>
    </recommendedName>
</protein>
<evidence type="ECO:0000256" key="5">
    <source>
        <dbReference type="ARBA" id="ARBA00022777"/>
    </source>
</evidence>
<evidence type="ECO:0000256" key="3">
    <source>
        <dbReference type="ARBA" id="ARBA00022553"/>
    </source>
</evidence>
<dbReference type="Pfam" id="PF02518">
    <property type="entry name" value="HATPase_c"/>
    <property type="match status" value="1"/>
</dbReference>
<dbReference type="InterPro" id="IPR003661">
    <property type="entry name" value="HisK_dim/P_dom"/>
</dbReference>
<keyword evidence="6" id="KW-0902">Two-component regulatory system</keyword>
<keyword evidence="7" id="KW-0175">Coiled coil</keyword>
<accession>A0A644WP56</accession>
<dbReference type="SUPFAM" id="SSF47384">
    <property type="entry name" value="Homodimeric domain of signal transducing histidine kinase"/>
    <property type="match status" value="1"/>
</dbReference>
<dbReference type="Pfam" id="PF00512">
    <property type="entry name" value="HisKA"/>
    <property type="match status" value="1"/>
</dbReference>
<dbReference type="InterPro" id="IPR003594">
    <property type="entry name" value="HATPase_dom"/>
</dbReference>
<dbReference type="PRINTS" id="PR00344">
    <property type="entry name" value="BCTRLSENSOR"/>
</dbReference>
<dbReference type="InterPro" id="IPR036097">
    <property type="entry name" value="HisK_dim/P_sf"/>
</dbReference>
<organism evidence="9">
    <name type="scientific">bioreactor metagenome</name>
    <dbReference type="NCBI Taxonomy" id="1076179"/>
    <lineage>
        <taxon>unclassified sequences</taxon>
        <taxon>metagenomes</taxon>
        <taxon>ecological metagenomes</taxon>
    </lineage>
</organism>
<name>A0A644WP56_9ZZZZ</name>
<evidence type="ECO:0000256" key="2">
    <source>
        <dbReference type="ARBA" id="ARBA00012438"/>
    </source>
</evidence>
<keyword evidence="3" id="KW-0597">Phosphoprotein</keyword>
<dbReference type="SUPFAM" id="SSF55874">
    <property type="entry name" value="ATPase domain of HSP90 chaperone/DNA topoisomerase II/histidine kinase"/>
    <property type="match status" value="1"/>
</dbReference>
<evidence type="ECO:0000259" key="8">
    <source>
        <dbReference type="PROSITE" id="PS50109"/>
    </source>
</evidence>
<dbReference type="SMART" id="SM00388">
    <property type="entry name" value="HisKA"/>
    <property type="match status" value="1"/>
</dbReference>
<dbReference type="InterPro" id="IPR050736">
    <property type="entry name" value="Sensor_HK_Regulatory"/>
</dbReference>
<dbReference type="FunFam" id="3.30.565.10:FF:000006">
    <property type="entry name" value="Sensor histidine kinase WalK"/>
    <property type="match status" value="1"/>
</dbReference>
<dbReference type="InterPro" id="IPR036890">
    <property type="entry name" value="HATPase_C_sf"/>
</dbReference>
<dbReference type="InterPro" id="IPR005467">
    <property type="entry name" value="His_kinase_dom"/>
</dbReference>
<dbReference type="Gene3D" id="1.10.287.130">
    <property type="match status" value="1"/>
</dbReference>
<feature type="coiled-coil region" evidence="7">
    <location>
        <begin position="144"/>
        <end position="171"/>
    </location>
</feature>
<dbReference type="Gene3D" id="3.30.450.20">
    <property type="entry name" value="PAS domain"/>
    <property type="match status" value="1"/>
</dbReference>
<comment type="catalytic activity">
    <reaction evidence="1">
        <text>ATP + protein L-histidine = ADP + protein N-phospho-L-histidine.</text>
        <dbReference type="EC" id="2.7.13.3"/>
    </reaction>
</comment>
<sequence length="399" mass="45987">MNLNDLNKVLDELNHERELYTDLSNALPAGIYRLRVFKDLSLIDKKWETSTDTPYKLEFANNRFYEILHIDKELFIKNPGIISDFILEEDKESFVRLNVEANLNMTPFTWEGRLKIEGNQIWIHFESLPRLLENGDIIWTGTLNEVSKRKSAELEIAAKNIELEKLNSEKNKFFSIIAHDLRSPFNAIIGLSELLVNEIDEKSYENAQEYSSVILQTARKSVALLNNLMEWAQLKTGKIEYNPEYFNIVALVKETTSLYKEIAKKKSITLEEILPHFLSLYADKAMISSILRNFISNAIKFTMPGGKVVVTVEEKSKEIIFSVKDTGVGISKERFDNIFKIDHMYSTIGTDNEKGTGMGLTLCKDFVEMHSGKIWVESEENNGSVFYFSLKQELEKNDY</sequence>
<evidence type="ECO:0000256" key="7">
    <source>
        <dbReference type="SAM" id="Coils"/>
    </source>
</evidence>
<dbReference type="CDD" id="cd00082">
    <property type="entry name" value="HisKA"/>
    <property type="match status" value="1"/>
</dbReference>
<dbReference type="SUPFAM" id="SSF55785">
    <property type="entry name" value="PYP-like sensor domain (PAS domain)"/>
    <property type="match status" value="1"/>
</dbReference>
<dbReference type="Gene3D" id="3.30.565.10">
    <property type="entry name" value="Histidine kinase-like ATPase, C-terminal domain"/>
    <property type="match status" value="1"/>
</dbReference>
<dbReference type="EMBL" id="VSSQ01001115">
    <property type="protein sequence ID" value="MPM05258.1"/>
    <property type="molecule type" value="Genomic_DNA"/>
</dbReference>
<dbReference type="SMART" id="SM00387">
    <property type="entry name" value="HATPase_c"/>
    <property type="match status" value="1"/>
</dbReference>
<dbReference type="InterPro" id="IPR004358">
    <property type="entry name" value="Sig_transdc_His_kin-like_C"/>
</dbReference>
<evidence type="ECO:0000256" key="6">
    <source>
        <dbReference type="ARBA" id="ARBA00023012"/>
    </source>
</evidence>
<dbReference type="InterPro" id="IPR035965">
    <property type="entry name" value="PAS-like_dom_sf"/>
</dbReference>
<keyword evidence="4 9" id="KW-0808">Transferase</keyword>
<feature type="domain" description="Histidine kinase" evidence="8">
    <location>
        <begin position="176"/>
        <end position="394"/>
    </location>
</feature>